<keyword evidence="2 5" id="KW-0378">Hydrolase</keyword>
<dbReference type="Proteomes" id="UP000036923">
    <property type="component" value="Unassembled WGS sequence"/>
</dbReference>
<dbReference type="EMBL" id="LGTC01000001">
    <property type="protein sequence ID" value="KNY29587.1"/>
    <property type="molecule type" value="Genomic_DNA"/>
</dbReference>
<feature type="domain" description="PDZ" evidence="4">
    <location>
        <begin position="331"/>
        <end position="422"/>
    </location>
</feature>
<dbReference type="STRING" id="398512.Bccel_4861"/>
<dbReference type="SUPFAM" id="SSF50494">
    <property type="entry name" value="Trypsin-like serine proteases"/>
    <property type="match status" value="1"/>
</dbReference>
<dbReference type="SUPFAM" id="SSF50156">
    <property type="entry name" value="PDZ domain-like"/>
    <property type="match status" value="1"/>
</dbReference>
<dbReference type="PRINTS" id="PR00834">
    <property type="entry name" value="PROTEASES2C"/>
</dbReference>
<accession>A0A0L6JVX3</accession>
<keyword evidence="3" id="KW-1133">Transmembrane helix</keyword>
<dbReference type="SMART" id="SM00228">
    <property type="entry name" value="PDZ"/>
    <property type="match status" value="1"/>
</dbReference>
<protein>
    <submittedName>
        <fullName evidence="5">HtrA2 peptidase</fullName>
        <ecNumber evidence="5">3.4.21.108</ecNumber>
    </submittedName>
</protein>
<keyword evidence="3" id="KW-0812">Transmembrane</keyword>
<evidence type="ECO:0000313" key="5">
    <source>
        <dbReference type="EMBL" id="KNY29587.1"/>
    </source>
</evidence>
<dbReference type="InterPro" id="IPR051201">
    <property type="entry name" value="Chloro_Bact_Ser_Proteases"/>
</dbReference>
<dbReference type="PANTHER" id="PTHR43343:SF3">
    <property type="entry name" value="PROTEASE DO-LIKE 8, CHLOROPLASTIC"/>
    <property type="match status" value="1"/>
</dbReference>
<dbReference type="InterPro" id="IPR001940">
    <property type="entry name" value="Peptidase_S1C"/>
</dbReference>
<dbReference type="RefSeq" id="WP_036935297.1">
    <property type="nucleotide sequence ID" value="NZ_JQKC01000001.1"/>
</dbReference>
<dbReference type="eggNOG" id="COG0265">
    <property type="taxonomic scope" value="Bacteria"/>
</dbReference>
<name>A0A0L6JVX3_9FIRM</name>
<keyword evidence="1" id="KW-0645">Protease</keyword>
<evidence type="ECO:0000259" key="4">
    <source>
        <dbReference type="PROSITE" id="PS50106"/>
    </source>
</evidence>
<dbReference type="OrthoDB" id="9758917at2"/>
<evidence type="ECO:0000256" key="2">
    <source>
        <dbReference type="ARBA" id="ARBA00022801"/>
    </source>
</evidence>
<evidence type="ECO:0000256" key="3">
    <source>
        <dbReference type="SAM" id="Phobius"/>
    </source>
</evidence>
<gene>
    <name evidence="5" type="ORF">Bccel_4861</name>
</gene>
<keyword evidence="6" id="KW-1185">Reference proteome</keyword>
<comment type="caution">
    <text evidence="5">The sequence shown here is derived from an EMBL/GenBank/DDBJ whole genome shotgun (WGS) entry which is preliminary data.</text>
</comment>
<proteinExistence type="predicted"/>
<dbReference type="PANTHER" id="PTHR43343">
    <property type="entry name" value="PEPTIDASE S12"/>
    <property type="match status" value="1"/>
</dbReference>
<dbReference type="Gene3D" id="2.30.42.10">
    <property type="match status" value="1"/>
</dbReference>
<dbReference type="Pfam" id="PF13180">
    <property type="entry name" value="PDZ_2"/>
    <property type="match status" value="1"/>
</dbReference>
<dbReference type="GO" id="GO:0006508">
    <property type="term" value="P:proteolysis"/>
    <property type="evidence" value="ECO:0007669"/>
    <property type="project" value="UniProtKB-KW"/>
</dbReference>
<keyword evidence="3" id="KW-0472">Membrane</keyword>
<dbReference type="InterPro" id="IPR036034">
    <property type="entry name" value="PDZ_sf"/>
</dbReference>
<dbReference type="InterPro" id="IPR001478">
    <property type="entry name" value="PDZ"/>
</dbReference>
<feature type="transmembrane region" description="Helical" evidence="3">
    <location>
        <begin position="40"/>
        <end position="63"/>
    </location>
</feature>
<dbReference type="Gene3D" id="2.40.10.120">
    <property type="match status" value="1"/>
</dbReference>
<dbReference type="PATRIC" id="fig|398512.5.peg.5097"/>
<evidence type="ECO:0000313" key="6">
    <source>
        <dbReference type="Proteomes" id="UP000036923"/>
    </source>
</evidence>
<dbReference type="Pfam" id="PF13365">
    <property type="entry name" value="Trypsin_2"/>
    <property type="match status" value="1"/>
</dbReference>
<dbReference type="GO" id="GO:0004252">
    <property type="term" value="F:serine-type endopeptidase activity"/>
    <property type="evidence" value="ECO:0007669"/>
    <property type="project" value="InterPro"/>
</dbReference>
<reference evidence="6" key="1">
    <citation type="submission" date="2015-07" db="EMBL/GenBank/DDBJ databases">
        <title>Near-Complete Genome Sequence of the Cellulolytic Bacterium Bacteroides (Pseudobacteroides) cellulosolvens ATCC 35603.</title>
        <authorList>
            <person name="Dassa B."/>
            <person name="Utturkar S.M."/>
            <person name="Klingeman D.M."/>
            <person name="Hurt R.A."/>
            <person name="Keller M."/>
            <person name="Xu J."/>
            <person name="Reddy Y.H.K."/>
            <person name="Borovok I."/>
            <person name="Grinberg I.R."/>
            <person name="Lamed R."/>
            <person name="Zhivin O."/>
            <person name="Bayer E.A."/>
            <person name="Brown S.D."/>
        </authorList>
    </citation>
    <scope>NUCLEOTIDE SEQUENCE [LARGE SCALE GENOMIC DNA]</scope>
    <source>
        <strain evidence="6">DSM 2933</strain>
    </source>
</reference>
<sequence length="436" mass="46765">MTYNDNNNNNELYKNPTYHTADNTYFNENISKPKSKKPGLLSQMIIVSVVSSIISGALVGSYFQLISPAVNSANKQEQTSTQSIQSYDSSSKAKMILAAESSDSSITDIAEKVSPSIVGIRVTVPSTRKNNIFGNYFFNGQEQSQTPKAGEGSGIIIKNDGYIMTNDHVIADAINSKTGKLIDGAKIEVYLSSKNDVPYTAQVVGRDSLTDLAVIKIDAKNLPAAKLGNSDNIKVGELAIAIGNPGGLEYMGSVTVGVISGINRKVEGTETTGFKLIQTDAAINPGNSGGALVNSRGEIIGINSVKIVAQGFESLGFAIPVNKAMEIVNSLIQYKYVKGRIQLGITGDINYTEEIAKQYDMPAGVYVSDVQMFSSAYKAGIRKGDIITKFDGVSVKSVNDINDIKLKHKVGDVVSVEIYRDNETLTLKVTLAESKN</sequence>
<dbReference type="EC" id="3.4.21.108" evidence="5"/>
<dbReference type="InterPro" id="IPR009003">
    <property type="entry name" value="Peptidase_S1_PA"/>
</dbReference>
<organism evidence="5 6">
    <name type="scientific">Pseudobacteroides cellulosolvens ATCC 35603 = DSM 2933</name>
    <dbReference type="NCBI Taxonomy" id="398512"/>
    <lineage>
        <taxon>Bacteria</taxon>
        <taxon>Bacillati</taxon>
        <taxon>Bacillota</taxon>
        <taxon>Clostridia</taxon>
        <taxon>Eubacteriales</taxon>
        <taxon>Oscillospiraceae</taxon>
        <taxon>Pseudobacteroides</taxon>
    </lineage>
</organism>
<evidence type="ECO:0000256" key="1">
    <source>
        <dbReference type="ARBA" id="ARBA00022670"/>
    </source>
</evidence>
<dbReference type="PROSITE" id="PS50106">
    <property type="entry name" value="PDZ"/>
    <property type="match status" value="1"/>
</dbReference>
<dbReference type="AlphaFoldDB" id="A0A0L6JVX3"/>